<keyword evidence="1" id="KW-0472">Membrane</keyword>
<dbReference type="EMBL" id="JABANP010000386">
    <property type="protein sequence ID" value="KAF4683146.1"/>
    <property type="molecule type" value="Genomic_DNA"/>
</dbReference>
<evidence type="ECO:0000256" key="1">
    <source>
        <dbReference type="SAM" id="Phobius"/>
    </source>
</evidence>
<organism evidence="2 3">
    <name type="scientific">Perkinsus olseni</name>
    <name type="common">Perkinsus atlanticus</name>
    <dbReference type="NCBI Taxonomy" id="32597"/>
    <lineage>
        <taxon>Eukaryota</taxon>
        <taxon>Sar</taxon>
        <taxon>Alveolata</taxon>
        <taxon>Perkinsozoa</taxon>
        <taxon>Perkinsea</taxon>
        <taxon>Perkinsida</taxon>
        <taxon>Perkinsidae</taxon>
        <taxon>Perkinsus</taxon>
    </lineage>
</organism>
<keyword evidence="1" id="KW-0812">Transmembrane</keyword>
<reference evidence="2 3" key="1">
    <citation type="submission" date="2020-04" db="EMBL/GenBank/DDBJ databases">
        <title>Perkinsus olseni comparative genomics.</title>
        <authorList>
            <person name="Bogema D.R."/>
        </authorList>
    </citation>
    <scope>NUCLEOTIDE SEQUENCE [LARGE SCALE GENOMIC DNA]</scope>
    <source>
        <strain evidence="2">00978-12</strain>
    </source>
</reference>
<gene>
    <name evidence="2" type="ORF">FOZ60_009559</name>
</gene>
<evidence type="ECO:0000313" key="2">
    <source>
        <dbReference type="EMBL" id="KAF4683146.1"/>
    </source>
</evidence>
<dbReference type="AlphaFoldDB" id="A0A7J6NH48"/>
<accession>A0A7J6NH48</accession>
<feature type="transmembrane region" description="Helical" evidence="1">
    <location>
        <begin position="41"/>
        <end position="63"/>
    </location>
</feature>
<dbReference type="Proteomes" id="UP000541610">
    <property type="component" value="Unassembled WGS sequence"/>
</dbReference>
<evidence type="ECO:0000313" key="3">
    <source>
        <dbReference type="Proteomes" id="UP000541610"/>
    </source>
</evidence>
<sequence>METFITAYDPLDTPSGFLRWSRPEPHKPSRELWRDGGKKPWYHLATWTLLCGLALACCMWYIGTLLRISYNLRSVLHISVEKLTLEKYVWCGMVTLEPHVQYCARGTIDLKIRNRLWTEITILQGNSFLCLDEAEPRFLNRSATCIGVLDIGGAAVEPLSEKHYSLPVYLTSTILVDPTGHNVSAQRLFLGIHTLGYHVPGVVEYGRLEVPPFTLPGDPHSPRGEYFHTTNTFNSETVVKSPACSGFPPYPRPLLERVQLRLNT</sequence>
<keyword evidence="1" id="KW-1133">Transmembrane helix</keyword>
<protein>
    <submittedName>
        <fullName evidence="2">Uncharacterized protein</fullName>
    </submittedName>
</protein>
<name>A0A7J6NH48_PEROL</name>
<comment type="caution">
    <text evidence="2">The sequence shown here is derived from an EMBL/GenBank/DDBJ whole genome shotgun (WGS) entry which is preliminary data.</text>
</comment>
<proteinExistence type="predicted"/>